<gene>
    <name evidence="2" type="ORF">HGRIS_013328</name>
</gene>
<dbReference type="EMBL" id="JASNQZ010000015">
    <property type="protein sequence ID" value="KAL0947210.1"/>
    <property type="molecule type" value="Genomic_DNA"/>
</dbReference>
<sequence length="158" mass="17717">MAYNQHREWDRGKETWKDNAVWDGARGNIHGRDDDYYNDGKRRKFNNGGYDASYSYDESGYDGNYGQYTQQNDWSQDAQQGDRGQRGVAAGGFGAKKRMQASEPSQHVIFLGLDPDFTEADLQAYLSSYGCSVETVTIIRERSTGISSFVSASAHVLT</sequence>
<protein>
    <recommendedName>
        <fullName evidence="4">RRM domain-containing protein</fullName>
    </recommendedName>
</protein>
<evidence type="ECO:0000313" key="2">
    <source>
        <dbReference type="EMBL" id="KAL0947210.1"/>
    </source>
</evidence>
<feature type="compositionally biased region" description="Polar residues" evidence="1">
    <location>
        <begin position="66"/>
        <end position="75"/>
    </location>
</feature>
<feature type="compositionally biased region" description="Low complexity" evidence="1">
    <location>
        <begin position="76"/>
        <end position="86"/>
    </location>
</feature>
<evidence type="ECO:0008006" key="4">
    <source>
        <dbReference type="Google" id="ProtNLM"/>
    </source>
</evidence>
<reference evidence="3" key="1">
    <citation type="submission" date="2024-06" db="EMBL/GenBank/DDBJ databases">
        <title>Multi-omics analyses provide insights into the biosynthesis of the anticancer antibiotic pleurotin in Hohenbuehelia grisea.</title>
        <authorList>
            <person name="Weaver J.A."/>
            <person name="Alberti F."/>
        </authorList>
    </citation>
    <scope>NUCLEOTIDE SEQUENCE [LARGE SCALE GENOMIC DNA]</scope>
    <source>
        <strain evidence="3">T-177</strain>
    </source>
</reference>
<dbReference type="Proteomes" id="UP001556367">
    <property type="component" value="Unassembled WGS sequence"/>
</dbReference>
<evidence type="ECO:0000313" key="3">
    <source>
        <dbReference type="Proteomes" id="UP001556367"/>
    </source>
</evidence>
<feature type="region of interest" description="Disordered" evidence="1">
    <location>
        <begin position="61"/>
        <end position="86"/>
    </location>
</feature>
<accession>A0ABR3IV36</accession>
<organism evidence="2 3">
    <name type="scientific">Hohenbuehelia grisea</name>
    <dbReference type="NCBI Taxonomy" id="104357"/>
    <lineage>
        <taxon>Eukaryota</taxon>
        <taxon>Fungi</taxon>
        <taxon>Dikarya</taxon>
        <taxon>Basidiomycota</taxon>
        <taxon>Agaricomycotina</taxon>
        <taxon>Agaricomycetes</taxon>
        <taxon>Agaricomycetidae</taxon>
        <taxon>Agaricales</taxon>
        <taxon>Pleurotineae</taxon>
        <taxon>Pleurotaceae</taxon>
        <taxon>Hohenbuehelia</taxon>
    </lineage>
</organism>
<name>A0ABR3IV36_9AGAR</name>
<dbReference type="SUPFAM" id="SSF54928">
    <property type="entry name" value="RNA-binding domain, RBD"/>
    <property type="match status" value="1"/>
</dbReference>
<dbReference type="Gene3D" id="3.30.70.330">
    <property type="match status" value="1"/>
</dbReference>
<keyword evidence="3" id="KW-1185">Reference proteome</keyword>
<dbReference type="InterPro" id="IPR012677">
    <property type="entry name" value="Nucleotide-bd_a/b_plait_sf"/>
</dbReference>
<comment type="caution">
    <text evidence="2">The sequence shown here is derived from an EMBL/GenBank/DDBJ whole genome shotgun (WGS) entry which is preliminary data.</text>
</comment>
<proteinExistence type="predicted"/>
<evidence type="ECO:0000256" key="1">
    <source>
        <dbReference type="SAM" id="MobiDB-lite"/>
    </source>
</evidence>
<dbReference type="InterPro" id="IPR035979">
    <property type="entry name" value="RBD_domain_sf"/>
</dbReference>